<dbReference type="Proteomes" id="UP000694888">
    <property type="component" value="Unplaced"/>
</dbReference>
<feature type="region of interest" description="Disordered" evidence="1">
    <location>
        <begin position="47"/>
        <end position="67"/>
    </location>
</feature>
<name>A0ABM1A090_APLCA</name>
<feature type="compositionally biased region" description="Polar residues" evidence="1">
    <location>
        <begin position="55"/>
        <end position="66"/>
    </location>
</feature>
<organism evidence="2 3">
    <name type="scientific">Aplysia californica</name>
    <name type="common">California sea hare</name>
    <dbReference type="NCBI Taxonomy" id="6500"/>
    <lineage>
        <taxon>Eukaryota</taxon>
        <taxon>Metazoa</taxon>
        <taxon>Spiralia</taxon>
        <taxon>Lophotrochozoa</taxon>
        <taxon>Mollusca</taxon>
        <taxon>Gastropoda</taxon>
        <taxon>Heterobranchia</taxon>
        <taxon>Euthyneura</taxon>
        <taxon>Tectipleura</taxon>
        <taxon>Aplysiida</taxon>
        <taxon>Aplysioidea</taxon>
        <taxon>Aplysiidae</taxon>
        <taxon>Aplysia</taxon>
    </lineage>
</organism>
<dbReference type="RefSeq" id="XP_012938190.1">
    <property type="nucleotide sequence ID" value="XM_013082736.2"/>
</dbReference>
<evidence type="ECO:0000313" key="3">
    <source>
        <dbReference type="RefSeq" id="XP_012938190.1"/>
    </source>
</evidence>
<reference evidence="3" key="1">
    <citation type="submission" date="2025-08" db="UniProtKB">
        <authorList>
            <consortium name="RefSeq"/>
        </authorList>
    </citation>
    <scope>IDENTIFICATION</scope>
</reference>
<sequence>MHGAGQLKQIVNEVTDAFSPEENAHTGEQDGTDIKVRVQETVGKTCDSMTRVDGPSNTPSETSDLSASYLLTGPEAEGERSSADSVKGIRLCFHDEKMENIENPQ</sequence>
<evidence type="ECO:0000313" key="2">
    <source>
        <dbReference type="Proteomes" id="UP000694888"/>
    </source>
</evidence>
<keyword evidence="2" id="KW-1185">Reference proteome</keyword>
<gene>
    <name evidence="3" type="primary">LOC101862729</name>
</gene>
<accession>A0ABM1A090</accession>
<dbReference type="GeneID" id="101862729"/>
<protein>
    <submittedName>
        <fullName evidence="3">Uncharacterized protein LOC101862729</fullName>
    </submittedName>
</protein>
<proteinExistence type="predicted"/>
<evidence type="ECO:0000256" key="1">
    <source>
        <dbReference type="SAM" id="MobiDB-lite"/>
    </source>
</evidence>